<organism evidence="2">
    <name type="scientific">Mus musculus</name>
    <name type="common">Mouse</name>
    <dbReference type="NCBI Taxonomy" id="10090"/>
    <lineage>
        <taxon>Eukaryota</taxon>
        <taxon>Metazoa</taxon>
        <taxon>Chordata</taxon>
        <taxon>Craniata</taxon>
        <taxon>Vertebrata</taxon>
        <taxon>Euteleostomi</taxon>
        <taxon>Mammalia</taxon>
        <taxon>Eutheria</taxon>
        <taxon>Euarchontoglires</taxon>
        <taxon>Glires</taxon>
        <taxon>Rodentia</taxon>
        <taxon>Myomorpha</taxon>
        <taxon>Muroidea</taxon>
        <taxon>Muridae</taxon>
        <taxon>Murinae</taxon>
        <taxon>Mus</taxon>
        <taxon>Mus</taxon>
    </lineage>
</organism>
<evidence type="ECO:0000313" key="3">
    <source>
        <dbReference type="MGI" id="MGI:2669209"/>
    </source>
</evidence>
<protein>
    <submittedName>
        <fullName evidence="2">Uncharacterized protein</fullName>
    </submittedName>
</protein>
<gene>
    <name evidence="3" type="primary">Wfikkn2</name>
</gene>
<reference evidence="2" key="6">
    <citation type="journal article" date="2002" name="Nature">
        <title>Analysis of the mouse transcriptome based on functional annotation of 60,770 full-length cDNAs.</title>
        <authorList>
            <consortium name="The FANTOM Consortium and the RIKEN Genome Exploration Research Group Phase I and II Team"/>
        </authorList>
    </citation>
    <scope>NUCLEOTIDE SEQUENCE</scope>
    <source>
        <strain evidence="2">C57BL/6J</strain>
        <tissue evidence="2">Whole body</tissue>
    </source>
</reference>
<dbReference type="MGI" id="MGI:2669209">
    <property type="gene designation" value="Wfikkn2"/>
</dbReference>
<reference evidence="2" key="4">
    <citation type="submission" date="2000-07" db="EMBL/GenBank/DDBJ databases">
        <authorList>
            <person name="Adachi J."/>
            <person name="Aizawa K."/>
            <person name="Akahira S."/>
            <person name="Akimura T."/>
            <person name="Arai A."/>
            <person name="Aono H."/>
            <person name="Arakawa T."/>
            <person name="Bono H."/>
            <person name="Carninci P."/>
            <person name="Fukuda S."/>
            <person name="Fukunishi Y."/>
            <person name="Furuno M."/>
            <person name="Hanagaki T."/>
            <person name="Hara A."/>
            <person name="Hayatsu N."/>
            <person name="Hiramoto K."/>
            <person name="Hiraoka T."/>
            <person name="Hori F."/>
            <person name="Imotani K."/>
            <person name="Ishii Y."/>
            <person name="Itoh M."/>
            <person name="Izawa M."/>
            <person name="Kasukawa T."/>
            <person name="Kato H."/>
            <person name="Kawai J."/>
            <person name="Kojima Y."/>
            <person name="Konno H."/>
            <person name="Kouda M."/>
            <person name="Koya S."/>
            <person name="Kurihara C."/>
            <person name="Matsuyama T."/>
            <person name="Miyazaki A."/>
            <person name="Nishi K."/>
            <person name="Nomura K."/>
            <person name="Numazaki R."/>
            <person name="Ohno M."/>
            <person name="Okazaki Y."/>
            <person name="Okido T."/>
            <person name="Owa C."/>
            <person name="Saito H."/>
            <person name="Saito R."/>
            <person name="Sakai C."/>
            <person name="Sakai K."/>
            <person name="Sano H."/>
            <person name="Sasaki D."/>
            <person name="Shibata K."/>
            <person name="Shibata Y."/>
            <person name="Shinagawa A."/>
            <person name="Shiraki T."/>
            <person name="Sogabe Y."/>
            <person name="Suzuki H."/>
            <person name="Tagami M."/>
            <person name="Tagawa A."/>
            <person name="Takahashi F."/>
            <person name="Tanaka T."/>
            <person name="Tejima Y."/>
            <person name="Toya T."/>
            <person name="Yamamura T."/>
            <person name="Yasunishi A."/>
            <person name="Yoshida K."/>
            <person name="Yoshino M."/>
            <person name="Muramatsu M."/>
            <person name="Hayashizaki Y."/>
        </authorList>
    </citation>
    <scope>NUCLEOTIDE SEQUENCE</scope>
    <source>
        <strain evidence="2">C57BL/6J</strain>
        <tissue evidence="2">Whole body</tissue>
    </source>
</reference>
<evidence type="ECO:0000256" key="1">
    <source>
        <dbReference type="SAM" id="MobiDB-lite"/>
    </source>
</evidence>
<reference evidence="2" key="5">
    <citation type="journal article" date="2001" name="Nature">
        <title>Functional annotation of a full-length mouse cDNA collection.</title>
        <authorList>
            <consortium name="The RIKEN Genome Exploration Research Group Phase II Team and the FANTOM Consortium"/>
        </authorList>
    </citation>
    <scope>NUCLEOTIDE SEQUENCE</scope>
    <source>
        <strain evidence="2">C57BL/6J</strain>
        <tissue evidence="2">Whole body</tissue>
    </source>
</reference>
<reference evidence="2" key="3">
    <citation type="journal article" date="2000" name="Genome Res.">
        <title>RIKEN integrated sequence analysis (RISA) system--384-format sequencing pipeline with 384 multicapillary sequencer.</title>
        <authorList>
            <person name="Shibata K."/>
            <person name="Itoh M."/>
            <person name="Aizawa K."/>
            <person name="Nagaoka S."/>
            <person name="Sasaki N."/>
            <person name="Carninci P."/>
            <person name="Konno H."/>
            <person name="Akiyama J."/>
            <person name="Nishi K."/>
            <person name="Kitsunai T."/>
            <person name="Tashiro H."/>
            <person name="Itoh M."/>
            <person name="Sumi N."/>
            <person name="Ishii Y."/>
            <person name="Nakamura S."/>
            <person name="Hazama M."/>
            <person name="Nishine T."/>
            <person name="Harada A."/>
            <person name="Yamamoto R."/>
            <person name="Matsumoto H."/>
            <person name="Sakaguchi S."/>
            <person name="Ikegami T."/>
            <person name="Kashiwagi K."/>
            <person name="Fujiwake S."/>
            <person name="Inoue K."/>
            <person name="Togawa Y."/>
            <person name="Izawa M."/>
            <person name="Ohara E."/>
            <person name="Watahiki M."/>
            <person name="Yoneda Y."/>
            <person name="Ishikawa T."/>
            <person name="Ozawa K."/>
            <person name="Tanaka T."/>
            <person name="Matsuura S."/>
            <person name="Kawai J."/>
            <person name="Okazaki Y."/>
            <person name="Muramatsu M."/>
            <person name="Inoue Y."/>
            <person name="Kira A."/>
            <person name="Hayashizaki Y."/>
        </authorList>
    </citation>
    <scope>NUCLEOTIDE SEQUENCE</scope>
    <source>
        <strain evidence="2">C57BL/6J</strain>
        <tissue evidence="2">Whole body</tissue>
    </source>
</reference>
<name>Q9CZZ7_MOUSE</name>
<reference evidence="2" key="2">
    <citation type="journal article" date="2000" name="Genome Res.">
        <title>Normalization and subtraction of cap-trapper-selected cDNAs to prepare full-length cDNA libraries for rapid discovery of new genes.</title>
        <authorList>
            <person name="Carninci P."/>
            <person name="Shibata Y."/>
            <person name="Hayatsu N."/>
            <person name="Sugahara Y."/>
            <person name="Shibata K."/>
            <person name="Itoh M."/>
            <person name="Konno H."/>
            <person name="Okazaki Y."/>
            <person name="Muramatsu M."/>
            <person name="Hayashizaki Y."/>
        </authorList>
    </citation>
    <scope>NUCLEOTIDE SEQUENCE</scope>
    <source>
        <strain evidence="2">C57BL/6J</strain>
        <tissue evidence="2">Whole body</tissue>
    </source>
</reference>
<proteinExistence type="evidence at transcript level"/>
<dbReference type="EMBL" id="AK011977">
    <property type="protein sequence ID" value="BAB27952.1"/>
    <property type="molecule type" value="mRNA"/>
</dbReference>
<reference evidence="2" key="1">
    <citation type="journal article" date="1999" name="Methods Enzymol.">
        <title>High-efficiency full-length cDNA cloning.</title>
        <authorList>
            <person name="Carninci P."/>
            <person name="Hayashizaki Y."/>
        </authorList>
    </citation>
    <scope>NUCLEOTIDE SEQUENCE</scope>
    <source>
        <strain evidence="2">C57BL/6J</strain>
        <tissue evidence="2">Whole body</tissue>
    </source>
</reference>
<reference evidence="2" key="7">
    <citation type="journal article" date="2005" name="Science">
        <title>The Transcriptional Landscape of the Mammalian Genome.</title>
        <authorList>
            <consortium name="The FANTOM Consortium"/>
            <consortium name="Riken Genome Exploration Research Group and Genome Science Group (Genome Network Project Core Group)"/>
        </authorList>
    </citation>
    <scope>NUCLEOTIDE SEQUENCE</scope>
    <source>
        <strain evidence="2">C57BL/6J</strain>
        <tissue evidence="2">Whole body</tissue>
    </source>
</reference>
<sequence>MCCGLPRKSPKICFGSKRNKEDKGRRIRGQPRHQRGCGPRENEHCLMLPSSGAYGHLQGSGGKIYLGGAWEGPLGDGSSEITCFFWSQIQRHCVEDLEPLCHLCICPVPSSDLHSFDIPPKEALWDALMASSNIRRTIINKIS</sequence>
<reference evidence="2" key="8">
    <citation type="journal article" date="2005" name="Science">
        <title>Antisense Transcription in the Mammalian Transcriptome.</title>
        <authorList>
            <consortium name="RIKEN Genome Exploration Research Group and Genome Science Group (Genome Network Project Core Group) and the FANTOM Consortium"/>
        </authorList>
    </citation>
    <scope>NUCLEOTIDE SEQUENCE</scope>
    <source>
        <strain evidence="2">C57BL/6J</strain>
        <tissue evidence="2">Whole body</tissue>
    </source>
</reference>
<dbReference type="AlphaFoldDB" id="Q9CZZ7"/>
<dbReference type="AGR" id="MGI:2669209"/>
<feature type="compositionally biased region" description="Basic residues" evidence="1">
    <location>
        <begin position="25"/>
        <end position="35"/>
    </location>
</feature>
<evidence type="ECO:0000313" key="2">
    <source>
        <dbReference type="EMBL" id="BAB27952.1"/>
    </source>
</evidence>
<feature type="region of interest" description="Disordered" evidence="1">
    <location>
        <begin position="18"/>
        <end position="38"/>
    </location>
</feature>
<accession>Q9CZZ7</accession>